<evidence type="ECO:0000256" key="1">
    <source>
        <dbReference type="SAM" id="MobiDB-lite"/>
    </source>
</evidence>
<dbReference type="Proteomes" id="UP000030693">
    <property type="component" value="Unassembled WGS sequence"/>
</dbReference>
<feature type="region of interest" description="Disordered" evidence="1">
    <location>
        <begin position="1032"/>
        <end position="1055"/>
    </location>
</feature>
<proteinExistence type="predicted"/>
<feature type="compositionally biased region" description="Polar residues" evidence="1">
    <location>
        <begin position="1"/>
        <end position="10"/>
    </location>
</feature>
<feature type="region of interest" description="Disordered" evidence="1">
    <location>
        <begin position="1"/>
        <end position="42"/>
    </location>
</feature>
<feature type="compositionally biased region" description="Pro residues" evidence="1">
    <location>
        <begin position="1043"/>
        <end position="1055"/>
    </location>
</feature>
<organism evidence="2">
    <name type="scientific">Fonticula alba</name>
    <name type="common">Slime mold</name>
    <dbReference type="NCBI Taxonomy" id="691883"/>
    <lineage>
        <taxon>Eukaryota</taxon>
        <taxon>Rotosphaerida</taxon>
        <taxon>Fonticulaceae</taxon>
        <taxon>Fonticula</taxon>
    </lineage>
</organism>
<evidence type="ECO:0000313" key="2">
    <source>
        <dbReference type="EMBL" id="KCV69748.1"/>
    </source>
</evidence>
<gene>
    <name evidence="2" type="ORF">H696_04154</name>
</gene>
<feature type="compositionally biased region" description="Low complexity" evidence="1">
    <location>
        <begin position="1032"/>
        <end position="1042"/>
    </location>
</feature>
<dbReference type="GeneID" id="20528879"/>
<protein>
    <submittedName>
        <fullName evidence="2">Uncharacterized protein</fullName>
    </submittedName>
</protein>
<dbReference type="EMBL" id="KB932206">
    <property type="protein sequence ID" value="KCV69748.1"/>
    <property type="molecule type" value="Genomic_DNA"/>
</dbReference>
<dbReference type="RefSeq" id="XP_009496313.1">
    <property type="nucleotide sequence ID" value="XM_009498038.1"/>
</dbReference>
<keyword evidence="3" id="KW-1185">Reference proteome</keyword>
<name>A0A058Z739_FONAL</name>
<evidence type="ECO:0000313" key="3">
    <source>
        <dbReference type="Proteomes" id="UP000030693"/>
    </source>
</evidence>
<sequence length="1055" mass="110169">MDSPVDQSTGAIGASCGRPDAPGDAPVPTSRPDPHAGAGSPALAAYEPEAGHTAVTRCARPTELEAIGLAVRPARPGGAPVGHNPGVLFSTLEIAARAAIATHGHLRLAQILRLEADGLELEVVELRTAAGTAAAGTPGPDTDVILVACPATRPALMHAPVVVALAPAGATDHPGPGMYHPVDAIYTLDTELNVLIAPAGGPAARALAACQPTPPGRSFYAAHEDRLFEIRVCPGPGAGLRASLQLLAPLAVLLQGRPLVLTPCAAPPDLAVAWLAADVEAGQLDHAQMLSQLAGVPLRVGDVVRFPAAGHSIRVIRLMDRHYREVPVGLARQDASPTALYVESPRGGAGEAHQLVALCRSPDASELVLLTPVPGAVTGPEGTLFVSPAAFRRVASPEDLAQGAALFHVNGALFDVRPSHRVGPFAVAVHPLDGPGLGVPGPSPARLRPAPGLPLAASAQVSFAPAAGQPLRQGLCPDRLRRDLLAAHGGATLRLDRALPLESHGARLLARVHRVTWAEAPTVGRPVGRLPSDPPAALDVVAGHMVPPMAGPPCPASAGPRALAPSPAPNWLLVGQPLRGAGPLCLQASASPLAGFTPGRAAVTPDDYRLLRDQLPGGSEVFLQSGGHLLLVYPDPSPRSPVPDGHVILSGEDLERLFPGPVLRWAVATSTPPVLDLVEVHLFPGPEQQQQQRQQQPVHDISHALLEEAFFRRFLGSVLTVGQGLSRGAEQAPALVYTRPCKLLTLEYKVSTSPPGPLPDLDPRQLEHLLLRALPRSWLTQAYTTHSTMLGPSCQLNFTLTRQLAADIRRDVRAGFWVPGLTQASFQTLDSMSAPLPRAYSLVLRSGPLMLSLRVEFVPGPTLLYPGLSLPRGAFRSLCEALGPAGHTRDHLFFECAGRGFVARRADTHTAPGVVRLTGDFRDHLYPRERPVLSMPHAHQVDLRLSAVHMRLMPGLGAGPPPAGPGLGLLDLPAALQAAFPGGSMALLERRPIPGAEAILMPELLLDADGRATPCGLFEPGKTEVHLRRMGAPRAPALADGAGPPPGPGPHQPAP</sequence>
<dbReference type="AlphaFoldDB" id="A0A058Z739"/>
<reference evidence="2" key="1">
    <citation type="submission" date="2013-04" db="EMBL/GenBank/DDBJ databases">
        <title>The Genome Sequence of Fonticula alba ATCC 38817.</title>
        <authorList>
            <consortium name="The Broad Institute Genomics Platform"/>
            <person name="Russ C."/>
            <person name="Cuomo C."/>
            <person name="Burger G."/>
            <person name="Gray M.W."/>
            <person name="Holland P.W.H."/>
            <person name="King N."/>
            <person name="Lang F.B.F."/>
            <person name="Roger A.J."/>
            <person name="Ruiz-Trillo I."/>
            <person name="Brown M."/>
            <person name="Walker B."/>
            <person name="Young S."/>
            <person name="Zeng Q."/>
            <person name="Gargeya S."/>
            <person name="Fitzgerald M."/>
            <person name="Haas B."/>
            <person name="Abouelleil A."/>
            <person name="Allen A.W."/>
            <person name="Alvarado L."/>
            <person name="Arachchi H.M."/>
            <person name="Berlin A.M."/>
            <person name="Chapman S.B."/>
            <person name="Gainer-Dewar J."/>
            <person name="Goldberg J."/>
            <person name="Griggs A."/>
            <person name="Gujja S."/>
            <person name="Hansen M."/>
            <person name="Howarth C."/>
            <person name="Imamovic A."/>
            <person name="Ireland A."/>
            <person name="Larimer J."/>
            <person name="McCowan C."/>
            <person name="Murphy C."/>
            <person name="Pearson M."/>
            <person name="Poon T.W."/>
            <person name="Priest M."/>
            <person name="Roberts A."/>
            <person name="Saif S."/>
            <person name="Shea T."/>
            <person name="Sisk P."/>
            <person name="Sykes S."/>
            <person name="Wortman J."/>
            <person name="Nusbaum C."/>
            <person name="Birren B."/>
        </authorList>
    </citation>
    <scope>NUCLEOTIDE SEQUENCE [LARGE SCALE GENOMIC DNA]</scope>
    <source>
        <strain evidence="2">ATCC 38817</strain>
    </source>
</reference>
<accession>A0A058Z739</accession>